<feature type="chain" id="PRO_5021790074" evidence="2">
    <location>
        <begin position="28"/>
        <end position="564"/>
    </location>
</feature>
<feature type="compositionally biased region" description="Low complexity" evidence="1">
    <location>
        <begin position="30"/>
        <end position="57"/>
    </location>
</feature>
<gene>
    <name evidence="3" type="ORF">ElP_04740</name>
</gene>
<protein>
    <submittedName>
        <fullName evidence="3">Uncharacterized protein</fullName>
    </submittedName>
</protein>
<sequence length="564" mass="56701" precursor="true">MRSTMTTWLSPAALAAGLLGFGPIASGQTDDAGTAAPSAPAAEADSHASPSADAQAQPEIPLVDLFEGLRSGRVGLKAEGAKGGAMTLSVTNNTRAPLRVVLPPGLIASGAAGQFGGMGGMGGGMGGMGGGMGGGGMGGMGGGGMGGMGGGGMGGGGMGGMGGGMGGGGGVMPASMGMMMLGMLIMQLIETDSWDVSSLMMGGMGMMGGGMGGMGGGMGGMGGGMGGMGGGMGGGMMGGGMMSIPPTGPPSAALAPGQTRDLRTRAISLSPPVAGRAVLPAEGEPLQVGDIGQAEAGRDPVVREAFRRLAEEKAPESVAQLVMWNLIYKLDWATIRQLSRRWANTHELTLARDFVERTTRPAGDLVPALPSVLYLEFEGDDPAAQRLVETLTGTHMLGLDVELDAPASPEGPSVACLVRFNEAPAGGRDREATVMVYASDAEARSWTPMGKFSLPIADDAEAQGLAVELATGILGRLVRAQVTEGKKVKDVQTYKLRVDNASPLLLNGLALSGLDLGEEVTPSMLAGFSLPPHRSMSFTISQEAVDRLNLDSGIRVLAADLSGL</sequence>
<proteinExistence type="predicted"/>
<name>A0A518GVQ5_9BACT</name>
<dbReference type="KEGG" id="tpla:ElP_04740"/>
<feature type="signal peptide" evidence="2">
    <location>
        <begin position="1"/>
        <end position="27"/>
    </location>
</feature>
<dbReference type="AlphaFoldDB" id="A0A518GVQ5"/>
<evidence type="ECO:0000256" key="2">
    <source>
        <dbReference type="SAM" id="SignalP"/>
    </source>
</evidence>
<dbReference type="RefSeq" id="WP_197446659.1">
    <property type="nucleotide sequence ID" value="NZ_CP036426.1"/>
</dbReference>
<dbReference type="EMBL" id="CP036426">
    <property type="protein sequence ID" value="QDV32639.1"/>
    <property type="molecule type" value="Genomic_DNA"/>
</dbReference>
<accession>A0A518GVQ5</accession>
<keyword evidence="2" id="KW-0732">Signal</keyword>
<organism evidence="3 4">
    <name type="scientific">Tautonia plasticadhaerens</name>
    <dbReference type="NCBI Taxonomy" id="2527974"/>
    <lineage>
        <taxon>Bacteria</taxon>
        <taxon>Pseudomonadati</taxon>
        <taxon>Planctomycetota</taxon>
        <taxon>Planctomycetia</taxon>
        <taxon>Isosphaerales</taxon>
        <taxon>Isosphaeraceae</taxon>
        <taxon>Tautonia</taxon>
    </lineage>
</organism>
<evidence type="ECO:0000313" key="3">
    <source>
        <dbReference type="EMBL" id="QDV32639.1"/>
    </source>
</evidence>
<keyword evidence="4" id="KW-1185">Reference proteome</keyword>
<evidence type="ECO:0000256" key="1">
    <source>
        <dbReference type="SAM" id="MobiDB-lite"/>
    </source>
</evidence>
<reference evidence="3 4" key="1">
    <citation type="submission" date="2019-02" db="EMBL/GenBank/DDBJ databases">
        <title>Deep-cultivation of Planctomycetes and their phenomic and genomic characterization uncovers novel biology.</title>
        <authorList>
            <person name="Wiegand S."/>
            <person name="Jogler M."/>
            <person name="Boedeker C."/>
            <person name="Pinto D."/>
            <person name="Vollmers J."/>
            <person name="Rivas-Marin E."/>
            <person name="Kohn T."/>
            <person name="Peeters S.H."/>
            <person name="Heuer A."/>
            <person name="Rast P."/>
            <person name="Oberbeckmann S."/>
            <person name="Bunk B."/>
            <person name="Jeske O."/>
            <person name="Meyerdierks A."/>
            <person name="Storesund J.E."/>
            <person name="Kallscheuer N."/>
            <person name="Luecker S."/>
            <person name="Lage O.M."/>
            <person name="Pohl T."/>
            <person name="Merkel B.J."/>
            <person name="Hornburger P."/>
            <person name="Mueller R.-W."/>
            <person name="Bruemmer F."/>
            <person name="Labrenz M."/>
            <person name="Spormann A.M."/>
            <person name="Op den Camp H."/>
            <person name="Overmann J."/>
            <person name="Amann R."/>
            <person name="Jetten M.S.M."/>
            <person name="Mascher T."/>
            <person name="Medema M.H."/>
            <person name="Devos D.P."/>
            <person name="Kaster A.-K."/>
            <person name="Ovreas L."/>
            <person name="Rohde M."/>
            <person name="Galperin M.Y."/>
            <person name="Jogler C."/>
        </authorList>
    </citation>
    <scope>NUCLEOTIDE SEQUENCE [LARGE SCALE GENOMIC DNA]</scope>
    <source>
        <strain evidence="3 4">ElP</strain>
    </source>
</reference>
<dbReference type="Proteomes" id="UP000317835">
    <property type="component" value="Chromosome"/>
</dbReference>
<evidence type="ECO:0000313" key="4">
    <source>
        <dbReference type="Proteomes" id="UP000317835"/>
    </source>
</evidence>
<feature type="region of interest" description="Disordered" evidence="1">
    <location>
        <begin position="29"/>
        <end position="57"/>
    </location>
</feature>